<sequence>MLRLRELAAIAVLSIATPVLAQEGDVTQGRDLARQHCARCHVIKSYNPYGGAGNSPTFDRLVTWDDGIARMASFFQRPPHPVFVRMEGVEPMKNVPATAATFELTLEDIEDLVAYAKKLKQKQGSRD</sequence>
<feature type="chain" id="PRO_5016638513" description="Cytochrome c domain-containing protein" evidence="5">
    <location>
        <begin position="22"/>
        <end position="127"/>
    </location>
</feature>
<evidence type="ECO:0000256" key="1">
    <source>
        <dbReference type="ARBA" id="ARBA00022617"/>
    </source>
</evidence>
<keyword evidence="1 4" id="KW-0349">Heme</keyword>
<organism evidence="7 8">
    <name type="scientific">Ferruginivarius sediminum</name>
    <dbReference type="NCBI Taxonomy" id="2661937"/>
    <lineage>
        <taxon>Bacteria</taxon>
        <taxon>Pseudomonadati</taxon>
        <taxon>Pseudomonadota</taxon>
        <taxon>Alphaproteobacteria</taxon>
        <taxon>Rhodospirillales</taxon>
        <taxon>Rhodospirillaceae</taxon>
        <taxon>Ferruginivarius</taxon>
    </lineage>
</organism>
<dbReference type="GO" id="GO:0046872">
    <property type="term" value="F:metal ion binding"/>
    <property type="evidence" value="ECO:0007669"/>
    <property type="project" value="UniProtKB-KW"/>
</dbReference>
<feature type="domain" description="Cytochrome c" evidence="6">
    <location>
        <begin position="24"/>
        <end position="120"/>
    </location>
</feature>
<evidence type="ECO:0000256" key="5">
    <source>
        <dbReference type="SAM" id="SignalP"/>
    </source>
</evidence>
<evidence type="ECO:0000259" key="6">
    <source>
        <dbReference type="PROSITE" id="PS51007"/>
    </source>
</evidence>
<keyword evidence="3 4" id="KW-0408">Iron</keyword>
<evidence type="ECO:0000256" key="4">
    <source>
        <dbReference type="PROSITE-ProRule" id="PRU00433"/>
    </source>
</evidence>
<dbReference type="InterPro" id="IPR009056">
    <property type="entry name" value="Cyt_c-like_dom"/>
</dbReference>
<gene>
    <name evidence="7" type="ORF">DRB17_08785</name>
</gene>
<dbReference type="PROSITE" id="PS51007">
    <property type="entry name" value="CYTC"/>
    <property type="match status" value="1"/>
</dbReference>
<dbReference type="AlphaFoldDB" id="A0A369TCQ3"/>
<dbReference type="RefSeq" id="WP_114581826.1">
    <property type="nucleotide sequence ID" value="NZ_QPMH01000006.1"/>
</dbReference>
<feature type="signal peptide" evidence="5">
    <location>
        <begin position="1"/>
        <end position="21"/>
    </location>
</feature>
<name>A0A369TCQ3_9PROT</name>
<evidence type="ECO:0000313" key="8">
    <source>
        <dbReference type="Proteomes" id="UP000253941"/>
    </source>
</evidence>
<dbReference type="SUPFAM" id="SSF46626">
    <property type="entry name" value="Cytochrome c"/>
    <property type="match status" value="1"/>
</dbReference>
<dbReference type="Pfam" id="PF00034">
    <property type="entry name" value="Cytochrom_C"/>
    <property type="match status" value="1"/>
</dbReference>
<dbReference type="GO" id="GO:0020037">
    <property type="term" value="F:heme binding"/>
    <property type="evidence" value="ECO:0007669"/>
    <property type="project" value="InterPro"/>
</dbReference>
<protein>
    <recommendedName>
        <fullName evidence="6">Cytochrome c domain-containing protein</fullName>
    </recommendedName>
</protein>
<evidence type="ECO:0000313" key="7">
    <source>
        <dbReference type="EMBL" id="RDD62314.1"/>
    </source>
</evidence>
<evidence type="ECO:0000256" key="3">
    <source>
        <dbReference type="ARBA" id="ARBA00023004"/>
    </source>
</evidence>
<keyword evidence="2 4" id="KW-0479">Metal-binding</keyword>
<dbReference type="EMBL" id="QPMH01000006">
    <property type="protein sequence ID" value="RDD62314.1"/>
    <property type="molecule type" value="Genomic_DNA"/>
</dbReference>
<dbReference type="InterPro" id="IPR036909">
    <property type="entry name" value="Cyt_c-like_dom_sf"/>
</dbReference>
<evidence type="ECO:0000256" key="2">
    <source>
        <dbReference type="ARBA" id="ARBA00022723"/>
    </source>
</evidence>
<reference evidence="7 8" key="1">
    <citation type="submission" date="2018-07" db="EMBL/GenBank/DDBJ databases">
        <title>Venubactetium sediminum gen. nov., sp. nov., isolated from a marine solar saltern.</title>
        <authorList>
            <person name="Wang S."/>
        </authorList>
    </citation>
    <scope>NUCLEOTIDE SEQUENCE [LARGE SCALE GENOMIC DNA]</scope>
    <source>
        <strain evidence="7 8">WD2A32</strain>
    </source>
</reference>
<keyword evidence="5" id="KW-0732">Signal</keyword>
<keyword evidence="8" id="KW-1185">Reference proteome</keyword>
<dbReference type="Gene3D" id="1.10.760.10">
    <property type="entry name" value="Cytochrome c-like domain"/>
    <property type="match status" value="1"/>
</dbReference>
<dbReference type="GO" id="GO:0009055">
    <property type="term" value="F:electron transfer activity"/>
    <property type="evidence" value="ECO:0007669"/>
    <property type="project" value="InterPro"/>
</dbReference>
<accession>A0A369TCQ3</accession>
<comment type="caution">
    <text evidence="7">The sequence shown here is derived from an EMBL/GenBank/DDBJ whole genome shotgun (WGS) entry which is preliminary data.</text>
</comment>
<proteinExistence type="predicted"/>
<dbReference type="Proteomes" id="UP000253941">
    <property type="component" value="Unassembled WGS sequence"/>
</dbReference>